<dbReference type="EMBL" id="CP030041">
    <property type="protein sequence ID" value="AWW28893.1"/>
    <property type="molecule type" value="Genomic_DNA"/>
</dbReference>
<dbReference type="KEGG" id="est:DN752_01405"/>
<keyword evidence="3" id="KW-1185">Reference proteome</keyword>
<dbReference type="RefSeq" id="WP_112782314.1">
    <property type="nucleotide sequence ID" value="NZ_CP030041.1"/>
</dbReference>
<sequence>MRKKIAIALINIVAFVALRWLTVIGLFLAGTGASDHAKELNIDAVYLPVLLIQIVVLYLNLKKRGLYELIYFLIVLVILIGLYTISRVHLLPDLLPY</sequence>
<dbReference type="Proteomes" id="UP000248688">
    <property type="component" value="Chromosome"/>
</dbReference>
<feature type="transmembrane region" description="Helical" evidence="1">
    <location>
        <begin position="7"/>
        <end position="28"/>
    </location>
</feature>
<proteinExistence type="predicted"/>
<organism evidence="2 3">
    <name type="scientific">Echinicola strongylocentroti</name>
    <dbReference type="NCBI Taxonomy" id="1795355"/>
    <lineage>
        <taxon>Bacteria</taxon>
        <taxon>Pseudomonadati</taxon>
        <taxon>Bacteroidota</taxon>
        <taxon>Cytophagia</taxon>
        <taxon>Cytophagales</taxon>
        <taxon>Cyclobacteriaceae</taxon>
        <taxon>Echinicola</taxon>
    </lineage>
</organism>
<keyword evidence="1" id="KW-0812">Transmembrane</keyword>
<dbReference type="AlphaFoldDB" id="A0A2Z4IEN1"/>
<evidence type="ECO:0000256" key="1">
    <source>
        <dbReference type="SAM" id="Phobius"/>
    </source>
</evidence>
<feature type="transmembrane region" description="Helical" evidence="1">
    <location>
        <begin position="40"/>
        <end position="59"/>
    </location>
</feature>
<gene>
    <name evidence="2" type="ORF">DN752_01405</name>
</gene>
<keyword evidence="1" id="KW-0472">Membrane</keyword>
<reference evidence="2 3" key="1">
    <citation type="submission" date="2018-06" db="EMBL/GenBank/DDBJ databases">
        <title>Echinicola strongylocentroti sp. nov., isolated from a sea urchin Strongylocentrotus intermedius.</title>
        <authorList>
            <person name="Bae S.S."/>
        </authorList>
    </citation>
    <scope>NUCLEOTIDE SEQUENCE [LARGE SCALE GENOMIC DNA]</scope>
    <source>
        <strain evidence="2 3">MEBiC08714</strain>
    </source>
</reference>
<feature type="transmembrane region" description="Helical" evidence="1">
    <location>
        <begin position="66"/>
        <end position="85"/>
    </location>
</feature>
<name>A0A2Z4IEN1_9BACT</name>
<evidence type="ECO:0000313" key="3">
    <source>
        <dbReference type="Proteomes" id="UP000248688"/>
    </source>
</evidence>
<protein>
    <submittedName>
        <fullName evidence="2">Uncharacterized protein</fullName>
    </submittedName>
</protein>
<evidence type="ECO:0000313" key="2">
    <source>
        <dbReference type="EMBL" id="AWW28893.1"/>
    </source>
</evidence>
<accession>A0A2Z4IEN1</accession>
<keyword evidence="1" id="KW-1133">Transmembrane helix</keyword>